<accession>A0A075M9B6</accession>
<organism evidence="1">
    <name type="scientific">Acinetobacter pittii</name>
    <name type="common">Acinetobacter genomosp. 3</name>
    <dbReference type="NCBI Taxonomy" id="48296"/>
    <lineage>
        <taxon>Bacteria</taxon>
        <taxon>Pseudomonadati</taxon>
        <taxon>Pseudomonadota</taxon>
        <taxon>Gammaproteobacteria</taxon>
        <taxon>Moraxellales</taxon>
        <taxon>Moraxellaceae</taxon>
        <taxon>Acinetobacter</taxon>
        <taxon>Acinetobacter calcoaceticus/baumannii complex</taxon>
    </lineage>
</organism>
<sequence length="109" mass="12572">MYTIEYYSEDVQDEILTLPDGLLARYFNLTDRMVIYGANLGEPHTLPMSKGLFELRLKSQEGIARVMYCTLVGKRIVMLHSFVKKTQKTPKQDLNLALDRMKEVKNANT</sequence>
<geneLocation type="plasmid" evidence="1">
    <name>pMS32-1</name>
</geneLocation>
<proteinExistence type="predicted"/>
<accession>K9CP53</accession>
<evidence type="ECO:0000313" key="1">
    <source>
        <dbReference type="EMBL" id="AIF77174.1"/>
    </source>
</evidence>
<dbReference type="RefSeq" id="WP_000288004.1">
    <property type="nucleotide sequence ID" value="NC_025173.1"/>
</dbReference>
<protein>
    <submittedName>
        <fullName evidence="1">Uncharacterized protein</fullName>
    </submittedName>
</protein>
<dbReference type="AlphaFoldDB" id="A0A075M9B6"/>
<keyword evidence="1" id="KW-0614">Plasmid</keyword>
<dbReference type="EMBL" id="KJ616405">
    <property type="protein sequence ID" value="AIF77174.1"/>
    <property type="molecule type" value="Genomic_DNA"/>
</dbReference>
<name>A0A075M9B6_ACIPI</name>
<dbReference type="InterPro" id="IPR009241">
    <property type="entry name" value="HigB-like"/>
</dbReference>
<dbReference type="Pfam" id="PF05973">
    <property type="entry name" value="Gp49"/>
    <property type="match status" value="1"/>
</dbReference>
<reference evidence="1" key="1">
    <citation type="submission" date="2014-03" db="EMBL/GenBank/DDBJ databases">
        <authorList>
            <person name="Huang T.-W."/>
            <person name="Lai J.-F."/>
            <person name="Liao T.-L."/>
            <person name="Lin A.-C."/>
            <person name="Chen Y.-T."/>
            <person name="Tsai S.-F."/>
            <person name="Lauderdale T.-L."/>
        </authorList>
    </citation>
    <scope>NUCLEOTIDE SEQUENCE</scope>
    <source>
        <strain evidence="1">MS32</strain>
        <plasmid evidence="1">pMS32-1</plasmid>
    </source>
</reference>